<sequence length="438" mass="51951">MKAFVKLLPMAAYDFFRLYSAFHWFRRRLCFLWRYTKLTGCAVYRYAVGWKPPINDHGSRGEVVSNIEDEAPQVSPEGQREAAARERPAGLTRERPRFEDDSDDDGGEFDGEEYRVDPTDELHCGYDSTWDAEESVGPSRRTTRPAAHNFMFSRFENAARDMQNYRHGYPNRQQSTRRDKLNLQFYLGMTRSVPDGVSIDGFHQDWYKDYDRLESVHSYIQWLFPLQEPGMNRDASILTTEEIEEFLQSNIAKENLLKSYKLMLDFYGIELSDEKTGEVRRACNWRDRFNNLNRRTHNNLRITRILKCLGTLGYRHYQAPLVHFFLKETLVHRELPQVRDSVLHYFVFAVLDKRERRRLLKFAYLSYDRREEFVWCPKKIQIKWSQGMSSRTELLHCEDGLYTQIHSYLHIANGVLLGYIIKKKKLLGQEKRTCNKIQ</sequence>
<feature type="compositionally biased region" description="Acidic residues" evidence="2">
    <location>
        <begin position="100"/>
        <end position="111"/>
    </location>
</feature>
<dbReference type="InterPro" id="IPR039574">
    <property type="entry name" value="OGFr"/>
</dbReference>
<dbReference type="Ensembl" id="ENSGACT00000013222.2">
    <property type="protein sequence ID" value="ENSGACP00000013197.2"/>
    <property type="gene ID" value="ENSGACG00000009988.2"/>
</dbReference>
<accession>G3P6H4</accession>
<proteinExistence type="inferred from homology"/>
<dbReference type="InterPro" id="IPR006757">
    <property type="entry name" value="OGF_rcpt"/>
</dbReference>
<name>G3P6H4_GASAC</name>
<evidence type="ECO:0000313" key="4">
    <source>
        <dbReference type="Ensembl" id="ENSGACP00000013197.2"/>
    </source>
</evidence>
<dbReference type="Pfam" id="PF04664">
    <property type="entry name" value="OGFr_N"/>
    <property type="match status" value="1"/>
</dbReference>
<evidence type="ECO:0000256" key="1">
    <source>
        <dbReference type="ARBA" id="ARBA00010365"/>
    </source>
</evidence>
<dbReference type="GO" id="GO:0016020">
    <property type="term" value="C:membrane"/>
    <property type="evidence" value="ECO:0007669"/>
    <property type="project" value="InterPro"/>
</dbReference>
<dbReference type="Bgee" id="ENSGACG00000009988">
    <property type="expression patterns" value="Expressed in pharyngeal gill and 8 other cell types or tissues"/>
</dbReference>
<dbReference type="GeneTree" id="ENSGT00390000018730"/>
<dbReference type="PANTHER" id="PTHR14015">
    <property type="entry name" value="OPIOID GROWTH FACTOR RECEPTOR OGFR ZETA-TYPE OPIOID RECEPTOR"/>
    <property type="match status" value="1"/>
</dbReference>
<protein>
    <submittedName>
        <fullName evidence="4">Opioid growth factor receptor 2</fullName>
    </submittedName>
</protein>
<reference evidence="4" key="2">
    <citation type="submission" date="2025-08" db="UniProtKB">
        <authorList>
            <consortium name="Ensembl"/>
        </authorList>
    </citation>
    <scope>IDENTIFICATION</scope>
</reference>
<keyword evidence="5" id="KW-1185">Reference proteome</keyword>
<comment type="similarity">
    <text evidence="1">Belongs to the opioid growth factor receptor family.</text>
</comment>
<dbReference type="GO" id="GO:0140625">
    <property type="term" value="F:opioid growth factor receptor activity"/>
    <property type="evidence" value="ECO:0007669"/>
    <property type="project" value="InterPro"/>
</dbReference>
<evidence type="ECO:0000259" key="3">
    <source>
        <dbReference type="Pfam" id="PF04664"/>
    </source>
</evidence>
<dbReference type="PANTHER" id="PTHR14015:SF1">
    <property type="entry name" value="OPIOID GROWTH FACTOR RECEPTOR"/>
    <property type="match status" value="1"/>
</dbReference>
<feature type="region of interest" description="Disordered" evidence="2">
    <location>
        <begin position="71"/>
        <end position="114"/>
    </location>
</feature>
<dbReference type="Proteomes" id="UP000007635">
    <property type="component" value="Chromosome XVII"/>
</dbReference>
<reference evidence="4" key="3">
    <citation type="submission" date="2025-09" db="UniProtKB">
        <authorList>
            <consortium name="Ensembl"/>
        </authorList>
    </citation>
    <scope>IDENTIFICATION</scope>
</reference>
<evidence type="ECO:0000313" key="5">
    <source>
        <dbReference type="Proteomes" id="UP000007635"/>
    </source>
</evidence>
<organism evidence="4 5">
    <name type="scientific">Gasterosteus aculeatus aculeatus</name>
    <name type="common">three-spined stickleback</name>
    <dbReference type="NCBI Taxonomy" id="481459"/>
    <lineage>
        <taxon>Eukaryota</taxon>
        <taxon>Metazoa</taxon>
        <taxon>Chordata</taxon>
        <taxon>Craniata</taxon>
        <taxon>Vertebrata</taxon>
        <taxon>Euteleostomi</taxon>
        <taxon>Actinopterygii</taxon>
        <taxon>Neopterygii</taxon>
        <taxon>Teleostei</taxon>
        <taxon>Neoteleostei</taxon>
        <taxon>Acanthomorphata</taxon>
        <taxon>Eupercaria</taxon>
        <taxon>Perciformes</taxon>
        <taxon>Cottioidei</taxon>
        <taxon>Gasterosteales</taxon>
        <taxon>Gasterosteidae</taxon>
        <taxon>Gasterosteus</taxon>
    </lineage>
</organism>
<evidence type="ECO:0000256" key="2">
    <source>
        <dbReference type="SAM" id="MobiDB-lite"/>
    </source>
</evidence>
<feature type="compositionally biased region" description="Basic and acidic residues" evidence="2">
    <location>
        <begin position="78"/>
        <end position="99"/>
    </location>
</feature>
<dbReference type="AlphaFoldDB" id="G3P6H4"/>
<reference evidence="4 5" key="1">
    <citation type="journal article" date="2021" name="G3 (Bethesda)">
        <title>Improved contiguity of the threespine stickleback genome using long-read sequencing.</title>
        <authorList>
            <person name="Nath S."/>
            <person name="Shaw D.E."/>
            <person name="White M.A."/>
        </authorList>
    </citation>
    <scope>NUCLEOTIDE SEQUENCE [LARGE SCALE GENOMIC DNA]</scope>
    <source>
        <strain evidence="4 5">Lake Benthic</strain>
    </source>
</reference>
<feature type="domain" description="Opioid growth factor receptor (OGFr) conserved" evidence="3">
    <location>
        <begin position="176"/>
        <end position="379"/>
    </location>
</feature>